<comment type="function">
    <text evidence="2">Catalyzes the reduction of dTDP-6-deoxy-L-lyxo-4-hexulose to yield dTDP-L-rhamnose.</text>
</comment>
<dbReference type="NCBIfam" id="TIGR01214">
    <property type="entry name" value="rmlD"/>
    <property type="match status" value="1"/>
</dbReference>
<dbReference type="PANTHER" id="PTHR10491:SF4">
    <property type="entry name" value="METHIONINE ADENOSYLTRANSFERASE 2 SUBUNIT BETA"/>
    <property type="match status" value="1"/>
</dbReference>
<dbReference type="InterPro" id="IPR029903">
    <property type="entry name" value="RmlD-like-bd"/>
</dbReference>
<keyword evidence="2" id="KW-0521">NADP</keyword>
<dbReference type="UniPathway" id="UPA00124"/>
<dbReference type="EMBL" id="FZOO01000001">
    <property type="protein sequence ID" value="SNS01368.1"/>
    <property type="molecule type" value="Genomic_DNA"/>
</dbReference>
<evidence type="ECO:0000256" key="1">
    <source>
        <dbReference type="ARBA" id="ARBA00010944"/>
    </source>
</evidence>
<evidence type="ECO:0000259" key="3">
    <source>
        <dbReference type="Pfam" id="PF04321"/>
    </source>
</evidence>
<reference evidence="5" key="1">
    <citation type="submission" date="2017-06" db="EMBL/GenBank/DDBJ databases">
        <authorList>
            <person name="Varghese N."/>
            <person name="Submissions S."/>
        </authorList>
    </citation>
    <scope>NUCLEOTIDE SEQUENCE [LARGE SCALE GENOMIC DNA]</scope>
    <source>
        <strain evidence="5">DSM 46839</strain>
    </source>
</reference>
<dbReference type="Gene3D" id="3.90.25.10">
    <property type="entry name" value="UDP-galactose 4-epimerase, domain 1"/>
    <property type="match status" value="1"/>
</dbReference>
<dbReference type="RefSeq" id="WP_089303873.1">
    <property type="nucleotide sequence ID" value="NZ_FZOO01000001.1"/>
</dbReference>
<dbReference type="GO" id="GO:0019305">
    <property type="term" value="P:dTDP-rhamnose biosynthetic process"/>
    <property type="evidence" value="ECO:0007669"/>
    <property type="project" value="UniProtKB-UniPathway"/>
</dbReference>
<dbReference type="CDD" id="cd05254">
    <property type="entry name" value="dTDP_HR_like_SDR_e"/>
    <property type="match status" value="1"/>
</dbReference>
<dbReference type="GO" id="GO:0005829">
    <property type="term" value="C:cytosol"/>
    <property type="evidence" value="ECO:0007669"/>
    <property type="project" value="TreeGrafter"/>
</dbReference>
<proteinExistence type="inferred from homology"/>
<dbReference type="AlphaFoldDB" id="A0A239B2A0"/>
<dbReference type="GO" id="GO:0008831">
    <property type="term" value="F:dTDP-4-dehydrorhamnose reductase activity"/>
    <property type="evidence" value="ECO:0007669"/>
    <property type="project" value="UniProtKB-EC"/>
</dbReference>
<keyword evidence="5" id="KW-1185">Reference proteome</keyword>
<dbReference type="InterPro" id="IPR005913">
    <property type="entry name" value="dTDP_dehydrorham_reduct"/>
</dbReference>
<organism evidence="4 5">
    <name type="scientific">Geodermatophilus pulveris</name>
    <dbReference type="NCBI Taxonomy" id="1564159"/>
    <lineage>
        <taxon>Bacteria</taxon>
        <taxon>Bacillati</taxon>
        <taxon>Actinomycetota</taxon>
        <taxon>Actinomycetes</taxon>
        <taxon>Geodermatophilales</taxon>
        <taxon>Geodermatophilaceae</taxon>
        <taxon>Geodermatophilus</taxon>
    </lineage>
</organism>
<dbReference type="InterPro" id="IPR036291">
    <property type="entry name" value="NAD(P)-bd_dom_sf"/>
</dbReference>
<comment type="similarity">
    <text evidence="1 2">Belongs to the dTDP-4-dehydrorhamnose reductase family.</text>
</comment>
<keyword evidence="2" id="KW-0560">Oxidoreductase</keyword>
<evidence type="ECO:0000256" key="2">
    <source>
        <dbReference type="RuleBase" id="RU364082"/>
    </source>
</evidence>
<dbReference type="OrthoDB" id="9803892at2"/>
<dbReference type="Pfam" id="PF04321">
    <property type="entry name" value="RmlD_sub_bind"/>
    <property type="match status" value="1"/>
</dbReference>
<evidence type="ECO:0000313" key="5">
    <source>
        <dbReference type="Proteomes" id="UP000198373"/>
    </source>
</evidence>
<dbReference type="PANTHER" id="PTHR10491">
    <property type="entry name" value="DTDP-4-DEHYDRORHAMNOSE REDUCTASE"/>
    <property type="match status" value="1"/>
</dbReference>
<dbReference type="SUPFAM" id="SSF51735">
    <property type="entry name" value="NAD(P)-binding Rossmann-fold domains"/>
    <property type="match status" value="1"/>
</dbReference>
<evidence type="ECO:0000313" key="4">
    <source>
        <dbReference type="EMBL" id="SNS01368.1"/>
    </source>
</evidence>
<accession>A0A239B2A0</accession>
<feature type="domain" description="RmlD-like substrate binding" evidence="3">
    <location>
        <begin position="10"/>
        <end position="295"/>
    </location>
</feature>
<protein>
    <recommendedName>
        <fullName evidence="2">dTDP-4-dehydrorhamnose reductase</fullName>
        <ecNumber evidence="2">1.1.1.133</ecNumber>
    </recommendedName>
</protein>
<dbReference type="Proteomes" id="UP000198373">
    <property type="component" value="Unassembled WGS sequence"/>
</dbReference>
<dbReference type="EC" id="1.1.1.133" evidence="2"/>
<name>A0A239B2A0_9ACTN</name>
<gene>
    <name evidence="4" type="ORF">SAMN06893096_101356</name>
</gene>
<dbReference type="Gene3D" id="3.40.50.720">
    <property type="entry name" value="NAD(P)-binding Rossmann-like Domain"/>
    <property type="match status" value="1"/>
</dbReference>
<sequence>MTGSGPTAWLVTGARGQLGGDLLAVLAGRAGDDVTALGRTELDLTDERAVRAVVRGWLAAAHRSGRRPVVLNAAAYTAVDAAETDEDTALLVNGRAPGWLAEELAGHGRLVHVSTDYVFDGTATEPYPVDAPVAPRSAYGRTKAVGERAVTAAGGDATVVRTSWVYGAHGGNFVRTMAGRALAGAPVSVVDDQVGSPTWAADLAAGLVELGARPGPVPPVLHRTDAGAVSWYGLARAVYEELGADAGLVGPTTTADFPRPAPRPAWSVLDGAAWLAAGLPAPRPWRAALHAALPHVALQGWPAR</sequence>
<comment type="pathway">
    <text evidence="2">Carbohydrate biosynthesis; dTDP-L-rhamnose biosynthesis.</text>
</comment>